<evidence type="ECO:0000256" key="2">
    <source>
        <dbReference type="ARBA" id="ARBA00023274"/>
    </source>
</evidence>
<protein>
    <recommendedName>
        <fullName evidence="3">Large ribosomal subunit protein eL20</fullName>
    </recommendedName>
</protein>
<dbReference type="GO" id="GO:0070180">
    <property type="term" value="F:large ribosomal subunit rRNA binding"/>
    <property type="evidence" value="ECO:0007669"/>
    <property type="project" value="UniProtKB-UniRule"/>
</dbReference>
<evidence type="ECO:0000313" key="7">
    <source>
        <dbReference type="Proteomes" id="UP000217528"/>
    </source>
</evidence>
<reference evidence="6 8" key="1">
    <citation type="submission" date="2016-04" db="EMBL/GenBank/DDBJ databases">
        <title>Genome sequence of Methanosphaera cuniculi DSM 4103.</title>
        <authorList>
            <person name="Poehlein A."/>
            <person name="Seedorf H."/>
            <person name="Daniel R."/>
        </authorList>
    </citation>
    <scope>NUCLEOTIDE SEQUENCE [LARGE SCALE GENOMIC DNA]</scope>
    <source>
        <strain evidence="6 8">DSM 4103</strain>
    </source>
</reference>
<comment type="caution">
    <text evidence="5">The sequence shown here is derived from an EMBL/GenBank/DDBJ whole genome shotgun (WGS) entry which is preliminary data.</text>
</comment>
<evidence type="ECO:0000313" key="8">
    <source>
        <dbReference type="Proteomes" id="UP000246004"/>
    </source>
</evidence>
<proteinExistence type="inferred from homology"/>
<organism evidence="5 7">
    <name type="scientific">Methanosphaera cuniculi</name>
    <dbReference type="NCBI Taxonomy" id="1077256"/>
    <lineage>
        <taxon>Archaea</taxon>
        <taxon>Methanobacteriati</taxon>
        <taxon>Methanobacteriota</taxon>
        <taxon>Methanomada group</taxon>
        <taxon>Methanobacteria</taxon>
        <taxon>Methanobacteriales</taxon>
        <taxon>Methanobacteriaceae</taxon>
        <taxon>Methanosphaera</taxon>
    </lineage>
</organism>
<dbReference type="Pfam" id="PF01775">
    <property type="entry name" value="Ribosomal_L18A"/>
    <property type="match status" value="1"/>
</dbReference>
<dbReference type="EMBL" id="LMVN01000003">
    <property type="protein sequence ID" value="PAV08029.1"/>
    <property type="molecule type" value="Genomic_DNA"/>
</dbReference>
<comment type="similarity">
    <text evidence="3">Belongs to the eukaryotic ribosomal protein eL20 family.</text>
</comment>
<dbReference type="Proteomes" id="UP000217528">
    <property type="component" value="Unassembled WGS sequence"/>
</dbReference>
<evidence type="ECO:0000313" key="5">
    <source>
        <dbReference type="EMBL" id="PAV08029.1"/>
    </source>
</evidence>
<comment type="subunit">
    <text evidence="3">Part of the 50S ribosomal subunit. Binds 23S rRNA.</text>
</comment>
<dbReference type="Proteomes" id="UP000246004">
    <property type="component" value="Unassembled WGS sequence"/>
</dbReference>
<dbReference type="OrthoDB" id="191241at2157"/>
<sequence>MKTKIYRVKGTLLDSDKAKPFTREMKAVKEEDIKEKLYSEFGSKHRLNRSQIIFDDITEITPEEVTDPIVSSLL</sequence>
<keyword evidence="7" id="KW-1185">Reference proteome</keyword>
<dbReference type="InterPro" id="IPR023573">
    <property type="entry name" value="Ribosomal_eL20_dom"/>
</dbReference>
<name>A0A2A2HF23_9EURY</name>
<dbReference type="HAMAP" id="MF_00273">
    <property type="entry name" value="Ribosomal_eL20"/>
    <property type="match status" value="1"/>
</dbReference>
<dbReference type="RefSeq" id="WP_095608092.1">
    <property type="nucleotide sequence ID" value="NZ_CAUHCB010000001.1"/>
</dbReference>
<gene>
    <name evidence="3" type="primary">rpl18a</name>
    <name evidence="3" type="synonym">rpl20e</name>
    <name evidence="3" type="synonym">rplX</name>
    <name evidence="5" type="ORF">ASJ82_05120</name>
    <name evidence="6" type="ORF">MSCUN_04750</name>
</gene>
<evidence type="ECO:0000313" key="6">
    <source>
        <dbReference type="EMBL" id="PWL08761.1"/>
    </source>
</evidence>
<evidence type="ECO:0000256" key="3">
    <source>
        <dbReference type="HAMAP-Rule" id="MF_00273"/>
    </source>
</evidence>
<keyword evidence="2 3" id="KW-0687">Ribonucleoprotein</keyword>
<feature type="domain" description="Large ribosomal subunit protein eL20" evidence="4">
    <location>
        <begin position="4"/>
        <end position="57"/>
    </location>
</feature>
<dbReference type="Gene3D" id="3.10.20.10">
    <property type="match status" value="1"/>
</dbReference>
<reference evidence="5 7" key="2">
    <citation type="journal article" date="2017" name="BMC Genomics">
        <title>Genomic analysis of methanogenic archaea reveals a shift towards energy conservation.</title>
        <authorList>
            <person name="Gilmore S.P."/>
            <person name="Henske J.K."/>
            <person name="Sexton J.A."/>
            <person name="Solomon K.V."/>
            <person name="Seppala S."/>
            <person name="Yoo J.I."/>
            <person name="Huyett L.M."/>
            <person name="Pressman A."/>
            <person name="Cogan J.Z."/>
            <person name="Kivenson V."/>
            <person name="Peng X."/>
            <person name="Tan Y."/>
            <person name="Valentine D.L."/>
            <person name="O'Malley M.A."/>
        </authorList>
    </citation>
    <scope>NUCLEOTIDE SEQUENCE [LARGE SCALE GENOMIC DNA]</scope>
    <source>
        <strain evidence="5 7">1R-7</strain>
    </source>
</reference>
<accession>A0A2A2HF23</accession>
<dbReference type="GO" id="GO:0005840">
    <property type="term" value="C:ribosome"/>
    <property type="evidence" value="ECO:0007669"/>
    <property type="project" value="UniProtKB-KW"/>
</dbReference>
<keyword evidence="3" id="KW-0699">rRNA-binding</keyword>
<keyword evidence="1 3" id="KW-0689">Ribosomal protein</keyword>
<dbReference type="GO" id="GO:0006412">
    <property type="term" value="P:translation"/>
    <property type="evidence" value="ECO:0007669"/>
    <property type="project" value="UniProtKB-UniRule"/>
</dbReference>
<dbReference type="InterPro" id="IPR028877">
    <property type="entry name" value="Ribosomal_eL20"/>
</dbReference>
<dbReference type="EMBL" id="LWMS01000010">
    <property type="protein sequence ID" value="PWL08761.1"/>
    <property type="molecule type" value="Genomic_DNA"/>
</dbReference>
<dbReference type="GO" id="GO:1990904">
    <property type="term" value="C:ribonucleoprotein complex"/>
    <property type="evidence" value="ECO:0007669"/>
    <property type="project" value="UniProtKB-KW"/>
</dbReference>
<evidence type="ECO:0000256" key="1">
    <source>
        <dbReference type="ARBA" id="ARBA00022980"/>
    </source>
</evidence>
<dbReference type="GO" id="GO:0003735">
    <property type="term" value="F:structural constituent of ribosome"/>
    <property type="evidence" value="ECO:0007669"/>
    <property type="project" value="InterPro"/>
</dbReference>
<dbReference type="NCBIfam" id="NF001981">
    <property type="entry name" value="PRK00773.1-1"/>
    <property type="match status" value="1"/>
</dbReference>
<evidence type="ECO:0000259" key="4">
    <source>
        <dbReference type="Pfam" id="PF01775"/>
    </source>
</evidence>
<keyword evidence="3" id="KW-0694">RNA-binding</keyword>
<dbReference type="AlphaFoldDB" id="A0A2A2HF23"/>
<dbReference type="SUPFAM" id="SSF160374">
    <property type="entry name" value="RplX-like"/>
    <property type="match status" value="1"/>
</dbReference>